<dbReference type="PANTHER" id="PTHR46406:SF1">
    <property type="entry name" value="NITRIC OXIDE-ASSOCIATED PROTEIN 1"/>
    <property type="match status" value="1"/>
</dbReference>
<evidence type="ECO:0000259" key="1">
    <source>
        <dbReference type="PROSITE" id="PS51721"/>
    </source>
</evidence>
<reference evidence="2 3" key="1">
    <citation type="submission" date="2014-12" db="EMBL/GenBank/DDBJ databases">
        <title>Comparative genomics of the lactic acid bacteria isolated from the honey bee gut.</title>
        <authorList>
            <person name="Ellegaard K.M."/>
            <person name="Tamarit D."/>
            <person name="Javelind E."/>
            <person name="Olofsson T."/>
            <person name="Andersson S.G."/>
            <person name="Vasquez A."/>
        </authorList>
    </citation>
    <scope>NUCLEOTIDE SEQUENCE [LARGE SCALE GENOMIC DNA]</scope>
    <source>
        <strain evidence="2 3">Hon2</strain>
    </source>
</reference>
<name>A0A0F4KV84_9LACO</name>
<evidence type="ECO:0000313" key="2">
    <source>
        <dbReference type="EMBL" id="KJY49136.1"/>
    </source>
</evidence>
<protein>
    <submittedName>
        <fullName evidence="2">GTP-binding protein</fullName>
    </submittedName>
</protein>
<dbReference type="HOGENOM" id="CLU_017878_0_2_9"/>
<dbReference type="CDD" id="cd01855">
    <property type="entry name" value="YqeH"/>
    <property type="match status" value="1"/>
</dbReference>
<dbReference type="InterPro" id="IPR052807">
    <property type="entry name" value="Mito_transl_resp_regulator"/>
</dbReference>
<dbReference type="RefSeq" id="WP_045922442.1">
    <property type="nucleotide sequence ID" value="NZ_JBHTHW010000003.1"/>
</dbReference>
<dbReference type="Proteomes" id="UP000033695">
    <property type="component" value="Unassembled WGS sequence"/>
</dbReference>
<dbReference type="Pfam" id="PF21516">
    <property type="entry name" value="YqeH-like_C"/>
    <property type="match status" value="1"/>
</dbReference>
<dbReference type="Gene3D" id="3.40.50.300">
    <property type="entry name" value="P-loop containing nucleotide triphosphate hydrolases"/>
    <property type="match status" value="1"/>
</dbReference>
<dbReference type="OrthoDB" id="9773841at2"/>
<dbReference type="PANTHER" id="PTHR46406">
    <property type="entry name" value="NITRIC OXIDE-ASSOCIATED PROTEIN 1"/>
    <property type="match status" value="1"/>
</dbReference>
<comment type="caution">
    <text evidence="2">The sequence shown here is derived from an EMBL/GenBank/DDBJ whole genome shotgun (WGS) entry which is preliminary data.</text>
</comment>
<gene>
    <name evidence="2" type="ORF">JG29_05860</name>
</gene>
<dbReference type="PATRIC" id="fig|1218508.4.peg.601"/>
<sequence>MSNEEALYCIGCGALLQSQQQQQAGYIPEATLEKYLAQDNVQELYCQRCFRLRHYNEVSAVPLNDKHFQQLLQSIGKQQALVIYVVDLFNFSGSVIKKLRQYIGRNPILLVGNKADLIPSSFNSNKLKDWLRQQVKKLGLHPVAIELVSAKKLTNIDDLLKQIMKLRQGKKVYVVGTTNVGKSTLINAIIQAHSDWQNLITTSNFPGTTLNEIRLPLAEGGEIIDTPGIMHDNQISQFLAPSELKYLAPQQEIHPRVFQLQAQQTLFLAGLARLDFISGPSGSFVVYVNNQLYVHRTKLSQAQTFYHKHLGKLLQPPVSQDHLPPLKAQTIITKVKSDIVFAGLGWIAVPAQVRLQAYLPQGLQVEVRPSLIN</sequence>
<dbReference type="GO" id="GO:0005525">
    <property type="term" value="F:GTP binding"/>
    <property type="evidence" value="ECO:0007669"/>
    <property type="project" value="InterPro"/>
</dbReference>
<dbReference type="InterPro" id="IPR027417">
    <property type="entry name" value="P-loop_NTPase"/>
</dbReference>
<proteinExistence type="predicted"/>
<dbReference type="Pfam" id="PF01926">
    <property type="entry name" value="MMR_HSR1"/>
    <property type="match status" value="1"/>
</dbReference>
<feature type="domain" description="CP-type G" evidence="1">
    <location>
        <begin position="68"/>
        <end position="232"/>
    </location>
</feature>
<dbReference type="PROSITE" id="PS51721">
    <property type="entry name" value="G_CP"/>
    <property type="match status" value="1"/>
</dbReference>
<dbReference type="AlphaFoldDB" id="A0A0F4KV84"/>
<dbReference type="NCBIfam" id="TIGR03597">
    <property type="entry name" value="GTPase_YqeH"/>
    <property type="match status" value="1"/>
</dbReference>
<dbReference type="InterPro" id="IPR006073">
    <property type="entry name" value="GTP-bd"/>
</dbReference>
<keyword evidence="3" id="KW-1185">Reference proteome</keyword>
<evidence type="ECO:0000313" key="3">
    <source>
        <dbReference type="Proteomes" id="UP000033695"/>
    </source>
</evidence>
<dbReference type="InterPro" id="IPR030378">
    <property type="entry name" value="G_CP_dom"/>
</dbReference>
<dbReference type="InterPro" id="IPR048422">
    <property type="entry name" value="NOA1/YqeH-like_C"/>
</dbReference>
<dbReference type="EMBL" id="JXBZ01000005">
    <property type="protein sequence ID" value="KJY49136.1"/>
    <property type="molecule type" value="Genomic_DNA"/>
</dbReference>
<organism evidence="2 3">
    <name type="scientific">Bombilactobacillus mellis</name>
    <dbReference type="NCBI Taxonomy" id="1218508"/>
    <lineage>
        <taxon>Bacteria</taxon>
        <taxon>Bacillati</taxon>
        <taxon>Bacillota</taxon>
        <taxon>Bacilli</taxon>
        <taxon>Lactobacillales</taxon>
        <taxon>Lactobacillaceae</taxon>
        <taxon>Bombilactobacillus</taxon>
    </lineage>
</organism>
<dbReference type="InterPro" id="IPR019988">
    <property type="entry name" value="GTP-bd_ribosome_bgen_YqeH"/>
</dbReference>
<accession>A0A0F4KV84</accession>
<dbReference type="SUPFAM" id="SSF52540">
    <property type="entry name" value="P-loop containing nucleoside triphosphate hydrolases"/>
    <property type="match status" value="1"/>
</dbReference>
<dbReference type="STRING" id="1218508.JG29_05860"/>